<evidence type="ECO:0000313" key="1">
    <source>
        <dbReference type="EMBL" id="TPX60949.1"/>
    </source>
</evidence>
<name>A0A507EA47_9FUNG</name>
<reference evidence="1 2" key="1">
    <citation type="journal article" date="2019" name="Sci. Rep.">
        <title>Comparative genomics of chytrid fungi reveal insights into the obligate biotrophic and pathogenic lifestyle of Synchytrium endobioticum.</title>
        <authorList>
            <person name="van de Vossenberg B.T.L.H."/>
            <person name="Warris S."/>
            <person name="Nguyen H.D.T."/>
            <person name="van Gent-Pelzer M.P.E."/>
            <person name="Joly D.L."/>
            <person name="van de Geest H.C."/>
            <person name="Bonants P.J.M."/>
            <person name="Smith D.S."/>
            <person name="Levesque C.A."/>
            <person name="van der Lee T.A.J."/>
        </authorList>
    </citation>
    <scope>NUCLEOTIDE SEQUENCE [LARGE SCALE GENOMIC DNA]</scope>
    <source>
        <strain evidence="1 2">CBS 809.83</strain>
    </source>
</reference>
<protein>
    <submittedName>
        <fullName evidence="1">Uncharacterized protein</fullName>
    </submittedName>
</protein>
<evidence type="ECO:0000313" key="2">
    <source>
        <dbReference type="Proteomes" id="UP000318582"/>
    </source>
</evidence>
<keyword evidence="2" id="KW-1185">Reference proteome</keyword>
<comment type="caution">
    <text evidence="1">The sequence shown here is derived from an EMBL/GenBank/DDBJ whole genome shotgun (WGS) entry which is preliminary data.</text>
</comment>
<dbReference type="SUPFAM" id="SSF75011">
    <property type="entry name" value="3-carboxy-cis,cis-mucoante lactonizing enzyme"/>
    <property type="match status" value="1"/>
</dbReference>
<proteinExistence type="predicted"/>
<gene>
    <name evidence="1" type="ORF">PhCBS80983_g01476</name>
</gene>
<dbReference type="AlphaFoldDB" id="A0A507EA47"/>
<dbReference type="EMBL" id="QEAQ01000011">
    <property type="protein sequence ID" value="TPX60949.1"/>
    <property type="molecule type" value="Genomic_DNA"/>
</dbReference>
<sequence length="336" mass="36171">MGLENNALQCIGPAKPTKIANTTAVAGNQVWWSATNTSGTFQWGWRSPDEVTYTALGVKHRQLQTEERLMFLARPGGIEVLSYWYLSPRLTPATLHPPRIVSFGNGTRGPSGTISALSSLDAGGGVYAAEQGRIWWIPVVRPLTAFPPDNANATMIAQLGGVIQAIWTVENTQTLYVAEWFNSSNNIRKYTISNRALQNPKTAPLIAINSTVYPNPPTDRPVISCILSHPRTQDVYVGMYGAGGILIYDSKGDMKAQVMTTFINVLSMEIDNDGTMLYISGDDGAGSGSLDSLNLKLLGLSDRSIAELATSDGAKFSSLNVLLLISLAAMGILYLG</sequence>
<organism evidence="1 2">
    <name type="scientific">Powellomyces hirtus</name>
    <dbReference type="NCBI Taxonomy" id="109895"/>
    <lineage>
        <taxon>Eukaryota</taxon>
        <taxon>Fungi</taxon>
        <taxon>Fungi incertae sedis</taxon>
        <taxon>Chytridiomycota</taxon>
        <taxon>Chytridiomycota incertae sedis</taxon>
        <taxon>Chytridiomycetes</taxon>
        <taxon>Spizellomycetales</taxon>
        <taxon>Powellomycetaceae</taxon>
        <taxon>Powellomyces</taxon>
    </lineage>
</organism>
<accession>A0A507EA47</accession>
<dbReference type="Proteomes" id="UP000318582">
    <property type="component" value="Unassembled WGS sequence"/>
</dbReference>